<keyword evidence="8 11" id="KW-1133">Transmembrane helix</keyword>
<evidence type="ECO:0000256" key="5">
    <source>
        <dbReference type="ARBA" id="ARBA00022679"/>
    </source>
</evidence>
<comment type="subcellular location">
    <subcellularLocation>
        <location evidence="2">Membrane</location>
    </subcellularLocation>
</comment>
<dbReference type="SUPFAM" id="SSF55874">
    <property type="entry name" value="ATPase domain of HSP90 chaperone/DNA topoisomerase II/histidine kinase"/>
    <property type="match status" value="1"/>
</dbReference>
<evidence type="ECO:0000256" key="10">
    <source>
        <dbReference type="ARBA" id="ARBA00023136"/>
    </source>
</evidence>
<dbReference type="InterPro" id="IPR006189">
    <property type="entry name" value="CHASE_dom"/>
</dbReference>
<dbReference type="InterPro" id="IPR003661">
    <property type="entry name" value="HisK_dim/P_dom"/>
</dbReference>
<dbReference type="SUPFAM" id="SSF47384">
    <property type="entry name" value="Homodimeric domain of signal transducing histidine kinase"/>
    <property type="match status" value="1"/>
</dbReference>
<evidence type="ECO:0000313" key="15">
    <source>
        <dbReference type="Proteomes" id="UP000236724"/>
    </source>
</evidence>
<dbReference type="Pfam" id="PF00512">
    <property type="entry name" value="HisKA"/>
    <property type="match status" value="1"/>
</dbReference>
<keyword evidence="15" id="KW-1185">Reference proteome</keyword>
<dbReference type="RefSeq" id="WP_103920549.1">
    <property type="nucleotide sequence ID" value="NZ_FMSV02000506.1"/>
</dbReference>
<evidence type="ECO:0000259" key="12">
    <source>
        <dbReference type="PROSITE" id="PS50109"/>
    </source>
</evidence>
<dbReference type="InterPro" id="IPR005467">
    <property type="entry name" value="His_kinase_dom"/>
</dbReference>
<dbReference type="EMBL" id="FMSV02000506">
    <property type="protein sequence ID" value="SEH06820.1"/>
    <property type="molecule type" value="Genomic_DNA"/>
</dbReference>
<feature type="domain" description="Histidine kinase" evidence="12">
    <location>
        <begin position="388"/>
        <end position="610"/>
    </location>
</feature>
<feature type="transmembrane region" description="Helical" evidence="11">
    <location>
        <begin position="341"/>
        <end position="362"/>
    </location>
</feature>
<keyword evidence="5 14" id="KW-0808">Transferase</keyword>
<evidence type="ECO:0000256" key="2">
    <source>
        <dbReference type="ARBA" id="ARBA00004370"/>
    </source>
</evidence>
<keyword evidence="6 11" id="KW-0812">Transmembrane</keyword>
<dbReference type="SMART" id="SM01079">
    <property type="entry name" value="CHASE"/>
    <property type="match status" value="1"/>
</dbReference>
<dbReference type="GO" id="GO:0016020">
    <property type="term" value="C:membrane"/>
    <property type="evidence" value="ECO:0007669"/>
    <property type="project" value="UniProtKB-SubCell"/>
</dbReference>
<reference evidence="14 15" key="1">
    <citation type="submission" date="2016-10" db="EMBL/GenBank/DDBJ databases">
        <authorList>
            <person name="de Groot N.N."/>
        </authorList>
    </citation>
    <scope>NUCLEOTIDE SEQUENCE [LARGE SCALE GENOMIC DNA]</scope>
    <source>
        <strain evidence="14">MBHS1</strain>
    </source>
</reference>
<dbReference type="OrthoDB" id="5621460at2"/>
<keyword evidence="10 11" id="KW-0472">Membrane</keyword>
<evidence type="ECO:0000259" key="13">
    <source>
        <dbReference type="PROSITE" id="PS50839"/>
    </source>
</evidence>
<keyword evidence="7" id="KW-0418">Kinase</keyword>
<evidence type="ECO:0000256" key="11">
    <source>
        <dbReference type="SAM" id="Phobius"/>
    </source>
</evidence>
<name>A0A1H6F9N6_9GAMM</name>
<dbReference type="InterPro" id="IPR004358">
    <property type="entry name" value="Sig_transdc_His_kin-like_C"/>
</dbReference>
<dbReference type="Proteomes" id="UP000236724">
    <property type="component" value="Unassembled WGS sequence"/>
</dbReference>
<dbReference type="GO" id="GO:0000155">
    <property type="term" value="F:phosphorelay sensor kinase activity"/>
    <property type="evidence" value="ECO:0007669"/>
    <property type="project" value="InterPro"/>
</dbReference>
<dbReference type="PROSITE" id="PS50109">
    <property type="entry name" value="HIS_KIN"/>
    <property type="match status" value="1"/>
</dbReference>
<dbReference type="PANTHER" id="PTHR43711:SF26">
    <property type="entry name" value="SENSOR HISTIDINE KINASE RCSC"/>
    <property type="match status" value="1"/>
</dbReference>
<comment type="catalytic activity">
    <reaction evidence="1">
        <text>ATP + protein L-histidine = ADP + protein N-phospho-L-histidine.</text>
        <dbReference type="EC" id="2.7.13.3"/>
    </reaction>
</comment>
<dbReference type="CDD" id="cd00082">
    <property type="entry name" value="HisKA"/>
    <property type="match status" value="1"/>
</dbReference>
<dbReference type="SMART" id="SM00388">
    <property type="entry name" value="HisKA"/>
    <property type="match status" value="1"/>
</dbReference>
<evidence type="ECO:0000256" key="1">
    <source>
        <dbReference type="ARBA" id="ARBA00000085"/>
    </source>
</evidence>
<dbReference type="InterPro" id="IPR042240">
    <property type="entry name" value="CHASE_sf"/>
</dbReference>
<evidence type="ECO:0000256" key="4">
    <source>
        <dbReference type="ARBA" id="ARBA00022553"/>
    </source>
</evidence>
<dbReference type="InterPro" id="IPR036097">
    <property type="entry name" value="HisK_dim/P_sf"/>
</dbReference>
<dbReference type="AlphaFoldDB" id="A0A1H6F9N6"/>
<dbReference type="SMART" id="SM00387">
    <property type="entry name" value="HATPase_c"/>
    <property type="match status" value="1"/>
</dbReference>
<dbReference type="Gene3D" id="1.10.287.130">
    <property type="match status" value="1"/>
</dbReference>
<dbReference type="Pfam" id="PF02518">
    <property type="entry name" value="HATPase_c"/>
    <property type="match status" value="1"/>
</dbReference>
<organism evidence="14 15">
    <name type="scientific">Candidatus Venteria ishoeyi</name>
    <dbReference type="NCBI Taxonomy" id="1899563"/>
    <lineage>
        <taxon>Bacteria</taxon>
        <taxon>Pseudomonadati</taxon>
        <taxon>Pseudomonadota</taxon>
        <taxon>Gammaproteobacteria</taxon>
        <taxon>Thiotrichales</taxon>
        <taxon>Thiotrichaceae</taxon>
        <taxon>Venteria</taxon>
    </lineage>
</organism>
<dbReference type="SMR" id="A0A1H6F9N6"/>
<sequence>MDNTASTQASMQSQEPFTQRYLPIILSLTVGVLVSIGLYYFVNAWEEDRIKQNFNKAAEDRAVSIQRTLAHKMEMIASLKAFFNSVGTDMGPELFQSYVMPFITQDPSIQAIEWIPYIRNNERTQFIEKTQILHPNFRISELNADNKIVNATERDSYLPLYYVQPIEGNEASVGFDISADKKRRQLLHESRDENNSLAISHATLVPDTANQHGSVVFIPIYKNDMPIQTIAQRRTAFAGFAMTVYLIGKVLDNAMDTLEPRPIDIRVFDMSEDMDDDSRFLHFLPGQVDEEILDMLDDSELTQNIDSAKYKITREFEIAGRKLSVTCTPAPGYLQGITSSWQAPVVLILGLLLTFLLAAYFYNAIRHAYLMAEAAQEANIAQSRFLANMSHQLRTPLNAIIGYSELLQEEAEDMDDPTIIGDVEKVNISAKYLLSLSDGILDLSKIKSQRVEIHSETCKISHLVEEVEKISTVLAKQNGNALNVTCPEDIGAMQTDITRLHQILFNLLNNASDATENGEINLHVAREVEGGKEWIRFAVKDMSGGMPSERREWLLKALAHPDPHASGSEQSVRLGLAISSHFWQMMGGKFDIEVESGKGTTYILKLPAHNA</sequence>
<gene>
    <name evidence="14" type="primary">rpfC_6</name>
    <name evidence="14" type="ORF">MBHS_02686</name>
</gene>
<dbReference type="Gene3D" id="3.30.565.10">
    <property type="entry name" value="Histidine kinase-like ATPase, C-terminal domain"/>
    <property type="match status" value="1"/>
</dbReference>
<evidence type="ECO:0000256" key="3">
    <source>
        <dbReference type="ARBA" id="ARBA00012438"/>
    </source>
</evidence>
<dbReference type="PRINTS" id="PR00344">
    <property type="entry name" value="BCTRLSENSOR"/>
</dbReference>
<keyword evidence="9" id="KW-0902">Two-component regulatory system</keyword>
<dbReference type="InterPro" id="IPR003594">
    <property type="entry name" value="HATPase_dom"/>
</dbReference>
<feature type="domain" description="CHASE" evidence="13">
    <location>
        <begin position="86"/>
        <end position="273"/>
    </location>
</feature>
<dbReference type="Pfam" id="PF03924">
    <property type="entry name" value="CHASE"/>
    <property type="match status" value="1"/>
</dbReference>
<dbReference type="PROSITE" id="PS50839">
    <property type="entry name" value="CHASE"/>
    <property type="match status" value="1"/>
</dbReference>
<dbReference type="EC" id="2.7.13.3" evidence="3"/>
<evidence type="ECO:0000256" key="6">
    <source>
        <dbReference type="ARBA" id="ARBA00022692"/>
    </source>
</evidence>
<accession>A0A1H6F9N6</accession>
<evidence type="ECO:0000256" key="7">
    <source>
        <dbReference type="ARBA" id="ARBA00022777"/>
    </source>
</evidence>
<feature type="transmembrane region" description="Helical" evidence="11">
    <location>
        <begin position="21"/>
        <end position="42"/>
    </location>
</feature>
<evidence type="ECO:0000313" key="14">
    <source>
        <dbReference type="EMBL" id="SEH06820.1"/>
    </source>
</evidence>
<evidence type="ECO:0000256" key="9">
    <source>
        <dbReference type="ARBA" id="ARBA00023012"/>
    </source>
</evidence>
<evidence type="ECO:0000256" key="8">
    <source>
        <dbReference type="ARBA" id="ARBA00022989"/>
    </source>
</evidence>
<protein>
    <recommendedName>
        <fullName evidence="3">histidine kinase</fullName>
        <ecNumber evidence="3">2.7.13.3</ecNumber>
    </recommendedName>
</protein>
<dbReference type="Gene3D" id="3.30.450.350">
    <property type="entry name" value="CHASE domain"/>
    <property type="match status" value="1"/>
</dbReference>
<dbReference type="InterPro" id="IPR036890">
    <property type="entry name" value="HATPase_C_sf"/>
</dbReference>
<proteinExistence type="predicted"/>
<dbReference type="InterPro" id="IPR050736">
    <property type="entry name" value="Sensor_HK_Regulatory"/>
</dbReference>
<dbReference type="PANTHER" id="PTHR43711">
    <property type="entry name" value="TWO-COMPONENT HISTIDINE KINASE"/>
    <property type="match status" value="1"/>
</dbReference>
<keyword evidence="4" id="KW-0597">Phosphoprotein</keyword>